<dbReference type="AlphaFoldDB" id="A0A2W5K7K6"/>
<dbReference type="GO" id="GO:0005886">
    <property type="term" value="C:plasma membrane"/>
    <property type="evidence" value="ECO:0007669"/>
    <property type="project" value="UniProtKB-SubCell"/>
</dbReference>
<dbReference type="PROSITE" id="PS50893">
    <property type="entry name" value="ABC_TRANSPORTER_2"/>
    <property type="match status" value="1"/>
</dbReference>
<reference evidence="7 8" key="1">
    <citation type="submission" date="2017-08" db="EMBL/GenBank/DDBJ databases">
        <title>Infants hospitalized years apart are colonized by the same room-sourced microbial strains.</title>
        <authorList>
            <person name="Brooks B."/>
            <person name="Olm M.R."/>
            <person name="Firek B.A."/>
            <person name="Baker R."/>
            <person name="Thomas B.C."/>
            <person name="Morowitz M.J."/>
            <person name="Banfield J.F."/>
        </authorList>
    </citation>
    <scope>NUCLEOTIDE SEQUENCE [LARGE SCALE GENOMIC DNA]</scope>
    <source>
        <strain evidence="7">S2_006_000_R1_57</strain>
    </source>
</reference>
<dbReference type="InterPro" id="IPR027417">
    <property type="entry name" value="P-loop_NTPase"/>
</dbReference>
<dbReference type="Gene3D" id="3.40.50.300">
    <property type="entry name" value="P-loop containing nucleotide triphosphate hydrolases"/>
    <property type="match status" value="1"/>
</dbReference>
<accession>A0A2W5K7K6</accession>
<dbReference type="PROSITE" id="PS00211">
    <property type="entry name" value="ABC_TRANSPORTER_1"/>
    <property type="match status" value="1"/>
</dbReference>
<name>A0A2W5K7K6_9ACTN</name>
<dbReference type="InterPro" id="IPR003439">
    <property type="entry name" value="ABC_transporter-like_ATP-bd"/>
</dbReference>
<dbReference type="GO" id="GO:0046677">
    <property type="term" value="P:response to antibiotic"/>
    <property type="evidence" value="ECO:0007669"/>
    <property type="project" value="UniProtKB-KW"/>
</dbReference>
<keyword evidence="4 7" id="KW-0067">ATP-binding</keyword>
<dbReference type="SMART" id="SM00382">
    <property type="entry name" value="AAA"/>
    <property type="match status" value="1"/>
</dbReference>
<protein>
    <submittedName>
        <fullName evidence="7">ABC transporter ATP-binding protein</fullName>
    </submittedName>
</protein>
<organism evidence="7 8">
    <name type="scientific">Lawsonella clevelandensis</name>
    <dbReference type="NCBI Taxonomy" id="1528099"/>
    <lineage>
        <taxon>Bacteria</taxon>
        <taxon>Bacillati</taxon>
        <taxon>Actinomycetota</taxon>
        <taxon>Actinomycetes</taxon>
        <taxon>Mycobacteriales</taxon>
        <taxon>Lawsonellaceae</taxon>
        <taxon>Lawsonella</taxon>
    </lineage>
</organism>
<dbReference type="EMBL" id="QFOZ01000011">
    <property type="protein sequence ID" value="PZP88452.1"/>
    <property type="molecule type" value="Genomic_DNA"/>
</dbReference>
<dbReference type="SUPFAM" id="SSF52540">
    <property type="entry name" value="P-loop containing nucleoside triphosphate hydrolases"/>
    <property type="match status" value="1"/>
</dbReference>
<evidence type="ECO:0000256" key="4">
    <source>
        <dbReference type="ARBA" id="ARBA00022840"/>
    </source>
</evidence>
<proteinExistence type="predicted"/>
<dbReference type="InterPro" id="IPR017871">
    <property type="entry name" value="ABC_transporter-like_CS"/>
</dbReference>
<dbReference type="PANTHER" id="PTHR42711:SF17">
    <property type="entry name" value="ABC TRANSPORTER ATP-BINDING PROTEIN"/>
    <property type="match status" value="1"/>
</dbReference>
<evidence type="ECO:0000313" key="8">
    <source>
        <dbReference type="Proteomes" id="UP000248606"/>
    </source>
</evidence>
<dbReference type="InterPro" id="IPR003593">
    <property type="entry name" value="AAA+_ATPase"/>
</dbReference>
<evidence type="ECO:0000259" key="6">
    <source>
        <dbReference type="PROSITE" id="PS50893"/>
    </source>
</evidence>
<gene>
    <name evidence="7" type="ORF">DI579_06160</name>
</gene>
<keyword evidence="2" id="KW-0813">Transport</keyword>
<dbReference type="PANTHER" id="PTHR42711">
    <property type="entry name" value="ABC TRANSPORTER ATP-BINDING PROTEIN"/>
    <property type="match status" value="1"/>
</dbReference>
<dbReference type="InterPro" id="IPR050763">
    <property type="entry name" value="ABC_transporter_ATP-binding"/>
</dbReference>
<dbReference type="Pfam" id="PF00005">
    <property type="entry name" value="ABC_tran"/>
    <property type="match status" value="1"/>
</dbReference>
<sequence length="304" mass="32743">MAKEVLPPRTAILSACSLSKSFGDVQALKNVSFDVFPGELVGVLGENGAGKSTLFSLISGLNKPTSGTVTLLNRNPRLPETRRYIGVTPQGTGVDPRMKVRNFLNFVAFHFGTRSLVDEIMEKFRLTDHASKTIGNLSGGQQRLVSVASAFLADAPLTILDEPTTGLDTMTRSAIWESIKTITGENRALLVSSHYIEEIEQLCDRVIVLHKGNLIADSETKALLGSAQASIIKISDVPEGALSGEGSAFDILSANSTDTLLRTTDIKAALTSLAKDGWPFTQIEISHPSLEQAFITLSSEKEQR</sequence>
<comment type="subcellular location">
    <subcellularLocation>
        <location evidence="1">Cell membrane</location>
        <topology evidence="1">Peripheral membrane protein</topology>
    </subcellularLocation>
</comment>
<evidence type="ECO:0000256" key="5">
    <source>
        <dbReference type="ARBA" id="ARBA00023251"/>
    </source>
</evidence>
<evidence type="ECO:0000313" key="7">
    <source>
        <dbReference type="EMBL" id="PZP88452.1"/>
    </source>
</evidence>
<comment type="caution">
    <text evidence="7">The sequence shown here is derived from an EMBL/GenBank/DDBJ whole genome shotgun (WGS) entry which is preliminary data.</text>
</comment>
<dbReference type="Proteomes" id="UP000248606">
    <property type="component" value="Unassembled WGS sequence"/>
</dbReference>
<evidence type="ECO:0000256" key="3">
    <source>
        <dbReference type="ARBA" id="ARBA00022741"/>
    </source>
</evidence>
<dbReference type="GO" id="GO:0016887">
    <property type="term" value="F:ATP hydrolysis activity"/>
    <property type="evidence" value="ECO:0007669"/>
    <property type="project" value="InterPro"/>
</dbReference>
<dbReference type="GO" id="GO:0005524">
    <property type="term" value="F:ATP binding"/>
    <property type="evidence" value="ECO:0007669"/>
    <property type="project" value="UniProtKB-KW"/>
</dbReference>
<evidence type="ECO:0000256" key="2">
    <source>
        <dbReference type="ARBA" id="ARBA00022448"/>
    </source>
</evidence>
<evidence type="ECO:0000256" key="1">
    <source>
        <dbReference type="ARBA" id="ARBA00004202"/>
    </source>
</evidence>
<feature type="domain" description="ABC transporter" evidence="6">
    <location>
        <begin position="13"/>
        <end position="236"/>
    </location>
</feature>
<keyword evidence="5" id="KW-0046">Antibiotic resistance</keyword>
<dbReference type="CDD" id="cd03230">
    <property type="entry name" value="ABC_DR_subfamily_A"/>
    <property type="match status" value="1"/>
</dbReference>
<keyword evidence="3" id="KW-0547">Nucleotide-binding</keyword>